<evidence type="ECO:0000313" key="7">
    <source>
        <dbReference type="EMBL" id="NDJ17522.1"/>
    </source>
</evidence>
<gene>
    <name evidence="7" type="ORF">GS601_09510</name>
</gene>
<dbReference type="InterPro" id="IPR041664">
    <property type="entry name" value="AAA_16"/>
</dbReference>
<evidence type="ECO:0000313" key="8">
    <source>
        <dbReference type="Proteomes" id="UP000646053"/>
    </source>
</evidence>
<proteinExistence type="predicted"/>
<evidence type="ECO:0000259" key="6">
    <source>
        <dbReference type="PROSITE" id="PS50109"/>
    </source>
</evidence>
<name>A0A8J8CMP4_9CYAN</name>
<evidence type="ECO:0000259" key="5">
    <source>
        <dbReference type="PROSITE" id="PS50011"/>
    </source>
</evidence>
<dbReference type="PANTHER" id="PTHR43642:SF1">
    <property type="entry name" value="HYBRID SIGNAL TRANSDUCTION HISTIDINE KINASE G"/>
    <property type="match status" value="1"/>
</dbReference>
<dbReference type="InterPro" id="IPR004358">
    <property type="entry name" value="Sig_transdc_His_kin-like_C"/>
</dbReference>
<dbReference type="GO" id="GO:0004673">
    <property type="term" value="F:protein histidine kinase activity"/>
    <property type="evidence" value="ECO:0007669"/>
    <property type="project" value="UniProtKB-EC"/>
</dbReference>
<protein>
    <recommendedName>
        <fullName evidence="2">histidine kinase</fullName>
        <ecNumber evidence="2">2.7.13.3</ecNumber>
    </recommendedName>
</protein>
<dbReference type="GO" id="GO:0005524">
    <property type="term" value="F:ATP binding"/>
    <property type="evidence" value="ECO:0007669"/>
    <property type="project" value="InterPro"/>
</dbReference>
<comment type="catalytic activity">
    <reaction evidence="1">
        <text>ATP + protein L-histidine = ADP + protein N-phospho-L-histidine.</text>
        <dbReference type="EC" id="2.7.13.3"/>
    </reaction>
</comment>
<dbReference type="PROSITE" id="PS00108">
    <property type="entry name" value="PROTEIN_KINASE_ST"/>
    <property type="match status" value="1"/>
</dbReference>
<dbReference type="SUPFAM" id="SSF55874">
    <property type="entry name" value="ATPase domain of HSP90 chaperone/DNA topoisomerase II/histidine kinase"/>
    <property type="match status" value="1"/>
</dbReference>
<dbReference type="InterPro" id="IPR027417">
    <property type="entry name" value="P-loop_NTPase"/>
</dbReference>
<dbReference type="SMART" id="SM00065">
    <property type="entry name" value="GAF"/>
    <property type="match status" value="1"/>
</dbReference>
<dbReference type="InterPro" id="IPR036890">
    <property type="entry name" value="HATPase_C_sf"/>
</dbReference>
<dbReference type="GO" id="GO:0000160">
    <property type="term" value="P:phosphorelay signal transduction system"/>
    <property type="evidence" value="ECO:0007669"/>
    <property type="project" value="UniProtKB-KW"/>
</dbReference>
<dbReference type="InterPro" id="IPR011009">
    <property type="entry name" value="Kinase-like_dom_sf"/>
</dbReference>
<dbReference type="Proteomes" id="UP000646053">
    <property type="component" value="Unassembled WGS sequence"/>
</dbReference>
<dbReference type="InterPro" id="IPR003018">
    <property type="entry name" value="GAF"/>
</dbReference>
<evidence type="ECO:0000256" key="1">
    <source>
        <dbReference type="ARBA" id="ARBA00000085"/>
    </source>
</evidence>
<dbReference type="SMART" id="SM00387">
    <property type="entry name" value="HATPase_c"/>
    <property type="match status" value="1"/>
</dbReference>
<dbReference type="Pfam" id="PF02518">
    <property type="entry name" value="HATPase_c"/>
    <property type="match status" value="1"/>
</dbReference>
<evidence type="ECO:0000256" key="4">
    <source>
        <dbReference type="ARBA" id="ARBA00023012"/>
    </source>
</evidence>
<dbReference type="EMBL" id="WVIE01000009">
    <property type="protein sequence ID" value="NDJ17522.1"/>
    <property type="molecule type" value="Genomic_DNA"/>
</dbReference>
<dbReference type="Gene3D" id="3.30.565.10">
    <property type="entry name" value="Histidine kinase-like ATPase, C-terminal domain"/>
    <property type="match status" value="1"/>
</dbReference>
<dbReference type="SUPFAM" id="SSF55781">
    <property type="entry name" value="GAF domain-like"/>
    <property type="match status" value="1"/>
</dbReference>
<dbReference type="InterPro" id="IPR029016">
    <property type="entry name" value="GAF-like_dom_sf"/>
</dbReference>
<dbReference type="PRINTS" id="PR00344">
    <property type="entry name" value="BCTRLSENSOR"/>
</dbReference>
<evidence type="ECO:0000256" key="2">
    <source>
        <dbReference type="ARBA" id="ARBA00012438"/>
    </source>
</evidence>
<dbReference type="Gene3D" id="3.40.50.300">
    <property type="entry name" value="P-loop containing nucleotide triphosphate hydrolases"/>
    <property type="match status" value="1"/>
</dbReference>
<dbReference type="InterPro" id="IPR053159">
    <property type="entry name" value="Hybrid_Histidine_Kinase"/>
</dbReference>
<dbReference type="Gene3D" id="1.10.287.130">
    <property type="match status" value="1"/>
</dbReference>
<dbReference type="Gene3D" id="1.10.510.10">
    <property type="entry name" value="Transferase(Phosphotransferase) domain 1"/>
    <property type="match status" value="1"/>
</dbReference>
<keyword evidence="8" id="KW-1185">Reference proteome</keyword>
<dbReference type="InterPro" id="IPR000719">
    <property type="entry name" value="Prot_kinase_dom"/>
</dbReference>
<feature type="domain" description="Histidine kinase" evidence="6">
    <location>
        <begin position="1569"/>
        <end position="1826"/>
    </location>
</feature>
<reference evidence="7" key="1">
    <citation type="submission" date="2019-12" db="EMBL/GenBank/DDBJ databases">
        <title>High-Quality draft genome sequences of three cyanobacteria isolated from the limestone walls of the Old Cathedral of Coimbra.</title>
        <authorList>
            <person name="Tiago I."/>
            <person name="Soares F."/>
            <person name="Portugal A."/>
        </authorList>
    </citation>
    <scope>NUCLEOTIDE SEQUENCE</scope>
    <source>
        <strain evidence="7">A</strain>
    </source>
</reference>
<sequence>MFVLPGYEIAETLYESSKTVVCRGWRSHDDKPVAIKLLKGTYPTPRELALFRKQYSLMHEINSVGVVRPYSLEPCGNGLALVMEDFGALSLKEYGKTATLRLDEFFAIAIQISKTLAELHHHRIIHKDIKPANVLFNPTTGQVKITDFSIASQLLKETQQLISPDGLEGTLPYMSPEQTGRMNRGIDYRTDLYSLGVTFYQLLTHQLPFSSNDPLELVHCHLARSPVAPCDRDPTLPKVLSEIVLKLMAKMAEDRYQSATGLQHDLEHCSQQWQQHGQIIPFALGQNDCSDRFQIPEKLYGRDHEVDTLLQAFDRVASPQSSRELMLVTGYSGVGKSSLVQEVYKPIVQRRGYFIAGKFDQLQRNIPYSAIVVALRSLMQQLLTESETHLQQWQDKLLAAVGNHGQVIIDVIPEVEQILGKQPAIAALPPTEAQHRFNRVFQSFIRVFCQTEHPLVLFLDDLQWADSATLKLIHVLLSDDQTHHLFLIGAYRDNEVNAAHPLMMLLDDLKQGATSPETPNCGIAFHQIRLAPLSLPHVTQLIADTLRSAPATVSPLAERVMQKTEGNPFFVNEFLKTLHQEKLLRFDRQTHRWQWDLNGMQAIAIADNVVDLMLGKFRKLSEPAQQLLQRAACIGNRFDLTTLSVIQSSSVEAIAQTLAPVIQEGMILPTSEPEISLTTNCLIQIQYKFLHDRVQQAAYALIDPEQQQAVHLKIGRLLLANCAQSDANDLALSANRLFEVVGHLNLGQALITDAEEQHHLAQLNLQAGQKAKSAAAYDVAQDYLSHAYDDLGDAWETDYETSFILHQELAENSYLVGDAERSHCLIRQTLAHAKTPLEQAEIYRLLIVVHTLQADYAAAIAAGRAALALLDIQLPSTELPAAFEAELAQAQSFGAGHPSQRAETKGSVANLPAIADLLNAPEMTSPEKKTAAKLLMALGAPTYFSQYDLWLIVVMQIVNLSLQYGQLPESTYGYSEYGLILGSMLGDYETGYEFGQLSLNISEKLNALAEKCQVCLVIGGSINHWVRPLKEDAITFTEGYQAGLESGELQFAGYNIAHQMVNTFYQGVDLESLAAKLPDYLQFARQTQNQLVEDMLLACDLAIRSLRVGNARELRFSTEHLTEAQYLEHSRTHGSLAAVGMYLIFKAQILLLYDQPAAALQSIQQAEALRHYFPGCISLAAFNVCHSLSLVAQLYQVSASTQALYRQQIAENQQQMQRWATLCPENFLHHVLLVEAELARRSANPWDAIALYDQAIAAAEANGFIQDAAFANELAAQFWLKQGKEKMAQAYLLEAYYGYQRWGAEAKLADLHSRYPYLANAVQESTHGDSIDQTFSISHSSSSISHAQVLDLATVIKASQAISQAIELDKLLSTLISVVLENAGAQQGIFLKQQQGEWTILSHGVNQTSNLCLLTSADSSSDQTLPLSLIHYVARTQKPLIIHNGTTEPLCANDPYILRCQPKSILCFPILYQGNLYGIFYLENNQTTQAFTRDRITVLSLLSSQIAISIENATLYQTLQSANTALQASETRERDRALDLERSLQQLKQVQLQLVQNEKMSALGNLVAGVAHEINNPIGFLNGSVKNVQEYTKDLLEHLQCYQQRYSDQDPAIQAHAEEISLKFLTEDLPKLTQSMKGATDTLKGISMSLRIFSRADTEHKVMANIHEGIDSTLLILKYRLKGNDLRSAIAVIKNYGDVPPIECFPGQLNQVFMNIVANAIDAIDEAIRAGTLSPEATQAPQVQIQTVRSLTQKAIAIHIRDTGPGMSEAVQARIFDHLFTTKGVGKGTGLGLSIARQIVEQTHGGSLQIKSTLGEGAEFIITLPM</sequence>
<dbReference type="InterPro" id="IPR008271">
    <property type="entry name" value="Ser/Thr_kinase_AS"/>
</dbReference>
<organism evidence="7 8">
    <name type="scientific">Myxacorys almedinensis A</name>
    <dbReference type="NCBI Taxonomy" id="2690445"/>
    <lineage>
        <taxon>Bacteria</taxon>
        <taxon>Bacillati</taxon>
        <taxon>Cyanobacteriota</taxon>
        <taxon>Cyanophyceae</taxon>
        <taxon>Leptolyngbyales</taxon>
        <taxon>Leptolyngbyaceae</taxon>
        <taxon>Myxacorys</taxon>
        <taxon>Myxacorys almedinensis</taxon>
    </lineage>
</organism>
<dbReference type="Gene3D" id="3.30.450.40">
    <property type="match status" value="1"/>
</dbReference>
<dbReference type="Pfam" id="PF13191">
    <property type="entry name" value="AAA_16"/>
    <property type="match status" value="1"/>
</dbReference>
<dbReference type="SMART" id="SM00220">
    <property type="entry name" value="S_TKc"/>
    <property type="match status" value="1"/>
</dbReference>
<keyword evidence="4" id="KW-0902">Two-component regulatory system</keyword>
<feature type="domain" description="Protein kinase" evidence="5">
    <location>
        <begin position="7"/>
        <end position="267"/>
    </location>
</feature>
<keyword evidence="3" id="KW-0808">Transferase</keyword>
<dbReference type="PROSITE" id="PS50011">
    <property type="entry name" value="PROTEIN_KINASE_DOM"/>
    <property type="match status" value="1"/>
</dbReference>
<dbReference type="Pfam" id="PF01590">
    <property type="entry name" value="GAF"/>
    <property type="match status" value="1"/>
</dbReference>
<accession>A0A8J8CMP4</accession>
<keyword evidence="3" id="KW-0418">Kinase</keyword>
<dbReference type="PANTHER" id="PTHR43642">
    <property type="entry name" value="HYBRID SIGNAL TRANSDUCTION HISTIDINE KINASE G"/>
    <property type="match status" value="1"/>
</dbReference>
<dbReference type="InterPro" id="IPR003594">
    <property type="entry name" value="HATPase_dom"/>
</dbReference>
<dbReference type="PROSITE" id="PS50109">
    <property type="entry name" value="HIS_KIN"/>
    <property type="match status" value="1"/>
</dbReference>
<dbReference type="CDD" id="cd14014">
    <property type="entry name" value="STKc_PknB_like"/>
    <property type="match status" value="1"/>
</dbReference>
<dbReference type="Pfam" id="PF00069">
    <property type="entry name" value="Pkinase"/>
    <property type="match status" value="1"/>
</dbReference>
<dbReference type="SUPFAM" id="SSF56112">
    <property type="entry name" value="Protein kinase-like (PK-like)"/>
    <property type="match status" value="1"/>
</dbReference>
<dbReference type="EC" id="2.7.13.3" evidence="2"/>
<dbReference type="InterPro" id="IPR005467">
    <property type="entry name" value="His_kinase_dom"/>
</dbReference>
<dbReference type="SUPFAM" id="SSF52540">
    <property type="entry name" value="P-loop containing nucleoside triphosphate hydrolases"/>
    <property type="match status" value="1"/>
</dbReference>
<comment type="caution">
    <text evidence="7">The sequence shown here is derived from an EMBL/GenBank/DDBJ whole genome shotgun (WGS) entry which is preliminary data.</text>
</comment>
<evidence type="ECO:0000256" key="3">
    <source>
        <dbReference type="ARBA" id="ARBA00022777"/>
    </source>
</evidence>
<dbReference type="RefSeq" id="WP_162423043.1">
    <property type="nucleotide sequence ID" value="NZ_WVIE01000009.1"/>
</dbReference>